<dbReference type="EMBL" id="PSZC01000013">
    <property type="protein sequence ID" value="PPJ36552.1"/>
    <property type="molecule type" value="Genomic_DNA"/>
</dbReference>
<name>A0A2S6AMW2_9NOCA</name>
<protein>
    <submittedName>
        <fullName evidence="1">Uncharacterized protein</fullName>
    </submittedName>
</protein>
<evidence type="ECO:0000313" key="2">
    <source>
        <dbReference type="Proteomes" id="UP000239874"/>
    </source>
</evidence>
<reference evidence="1 2" key="1">
    <citation type="submission" date="2018-02" db="EMBL/GenBank/DDBJ databases">
        <title>8 Nocardia nova and 1 Nocardia cyriacigeorgica strain used for evolution to TMP-SMX.</title>
        <authorList>
            <person name="Mehta H."/>
            <person name="Weng J."/>
            <person name="Shamoo Y."/>
        </authorList>
    </citation>
    <scope>NUCLEOTIDE SEQUENCE [LARGE SCALE GENOMIC DNA]</scope>
    <source>
        <strain evidence="1 2">MDA3139</strain>
    </source>
</reference>
<dbReference type="Gene3D" id="3.20.20.70">
    <property type="entry name" value="Aldolase class I"/>
    <property type="match status" value="1"/>
</dbReference>
<dbReference type="AlphaFoldDB" id="A0A2S6AMW2"/>
<comment type="caution">
    <text evidence="1">The sequence shown here is derived from an EMBL/GenBank/DDBJ whole genome shotgun (WGS) entry which is preliminary data.</text>
</comment>
<proteinExistence type="predicted"/>
<organism evidence="1 2">
    <name type="scientific">Nocardia nova</name>
    <dbReference type="NCBI Taxonomy" id="37330"/>
    <lineage>
        <taxon>Bacteria</taxon>
        <taxon>Bacillati</taxon>
        <taxon>Actinomycetota</taxon>
        <taxon>Actinomycetes</taxon>
        <taxon>Mycobacteriales</taxon>
        <taxon>Nocardiaceae</taxon>
        <taxon>Nocardia</taxon>
    </lineage>
</organism>
<accession>A0A2S6AMW2</accession>
<dbReference type="InterPro" id="IPR013785">
    <property type="entry name" value="Aldolase_TIM"/>
</dbReference>
<dbReference type="Pfam" id="PF03060">
    <property type="entry name" value="NMO"/>
    <property type="match status" value="1"/>
</dbReference>
<sequence length="124" mass="12900">MGCKRLETDRVVFAFTHVNGTSRAARKVIDNGTDVVIIQGAEGGGHSGEVGTLVLLAEVLDFATVPTVADSRIPPSSTVSNAEDCGRCDVSPRSRDHTVLIEGSGKKAFADDAELLSVSLSGSE</sequence>
<gene>
    <name evidence="1" type="ORF">C5E45_19195</name>
</gene>
<evidence type="ECO:0000313" key="1">
    <source>
        <dbReference type="EMBL" id="PPJ36552.1"/>
    </source>
</evidence>
<dbReference type="Proteomes" id="UP000239874">
    <property type="component" value="Unassembled WGS sequence"/>
</dbReference>
<dbReference type="SUPFAM" id="SSF51412">
    <property type="entry name" value="Inosine monophosphate dehydrogenase (IMPDH)"/>
    <property type="match status" value="1"/>
</dbReference>